<dbReference type="SUPFAM" id="SSF55961">
    <property type="entry name" value="Bet v1-like"/>
    <property type="match status" value="2"/>
</dbReference>
<dbReference type="InterPro" id="IPR023393">
    <property type="entry name" value="START-like_dom_sf"/>
</dbReference>
<dbReference type="AlphaFoldDB" id="A0A830C647"/>
<dbReference type="SMART" id="SM01037">
    <property type="entry name" value="Bet_v_1"/>
    <property type="match status" value="2"/>
</dbReference>
<evidence type="ECO:0000259" key="1">
    <source>
        <dbReference type="SMART" id="SM01037"/>
    </source>
</evidence>
<dbReference type="Proteomes" id="UP000653305">
    <property type="component" value="Unassembled WGS sequence"/>
</dbReference>
<dbReference type="CDD" id="cd07816">
    <property type="entry name" value="Bet_v1-like"/>
    <property type="match status" value="2"/>
</dbReference>
<proteinExistence type="predicted"/>
<gene>
    <name evidence="2" type="ORF">PHJA_001225400</name>
</gene>
<dbReference type="InterPro" id="IPR051761">
    <property type="entry name" value="MLP-like_ligand-binding"/>
</dbReference>
<dbReference type="OrthoDB" id="1858121at2759"/>
<dbReference type="PANTHER" id="PTHR31907">
    <property type="entry name" value="MLP-LIKE PROTEIN 423"/>
    <property type="match status" value="1"/>
</dbReference>
<reference evidence="2" key="1">
    <citation type="submission" date="2020-07" db="EMBL/GenBank/DDBJ databases">
        <title>Ethylene signaling mediates host invasion by parasitic plants.</title>
        <authorList>
            <person name="Yoshida S."/>
        </authorList>
    </citation>
    <scope>NUCLEOTIDE SEQUENCE</scope>
    <source>
        <strain evidence="2">Okayama</strain>
    </source>
</reference>
<comment type="caution">
    <text evidence="2">The sequence shown here is derived from an EMBL/GenBank/DDBJ whole genome shotgun (WGS) entry which is preliminary data.</text>
</comment>
<keyword evidence="3" id="KW-1185">Reference proteome</keyword>
<feature type="domain" description="Bet v I/Major latex protein" evidence="1">
    <location>
        <begin position="164"/>
        <end position="311"/>
    </location>
</feature>
<accession>A0A830C647</accession>
<dbReference type="Pfam" id="PF00407">
    <property type="entry name" value="Bet_v_1"/>
    <property type="match status" value="2"/>
</dbReference>
<evidence type="ECO:0000313" key="2">
    <source>
        <dbReference type="EMBL" id="GFP90815.1"/>
    </source>
</evidence>
<protein>
    <submittedName>
        <fullName evidence="2">Mlp-like protein 28</fullName>
    </submittedName>
</protein>
<organism evidence="2 3">
    <name type="scientific">Phtheirospermum japonicum</name>
    <dbReference type="NCBI Taxonomy" id="374723"/>
    <lineage>
        <taxon>Eukaryota</taxon>
        <taxon>Viridiplantae</taxon>
        <taxon>Streptophyta</taxon>
        <taxon>Embryophyta</taxon>
        <taxon>Tracheophyta</taxon>
        <taxon>Spermatophyta</taxon>
        <taxon>Magnoliopsida</taxon>
        <taxon>eudicotyledons</taxon>
        <taxon>Gunneridae</taxon>
        <taxon>Pentapetalae</taxon>
        <taxon>asterids</taxon>
        <taxon>lamiids</taxon>
        <taxon>Lamiales</taxon>
        <taxon>Orobanchaceae</taxon>
        <taxon>Orobanchaceae incertae sedis</taxon>
        <taxon>Phtheirospermum</taxon>
    </lineage>
</organism>
<feature type="domain" description="Bet v I/Major latex protein" evidence="1">
    <location>
        <begin position="3"/>
        <end position="152"/>
    </location>
</feature>
<dbReference type="EMBL" id="BMAC01000226">
    <property type="protein sequence ID" value="GFP90815.1"/>
    <property type="molecule type" value="Genomic_DNA"/>
</dbReference>
<sequence length="311" mass="35926">MSSLTGKLVSQTNIKSDGDVFHEIFRERPHHISDMSPAHIQKCDLHEGDWGKVGSVIFWNYTHDGKKRVAKEIIEAIDEEKKSVTFKIIEGDLMELYKTIKAIVHVDTSGEDNLVTWTFEYEKLNEHVPDPHTLMDLCVNMTKDIEAHHLSTAYRREREREMSSLTGKLVSQTNIKSDGDVFHEIFRERPHHISDMSPAHIQKCDLHEGDWGKVGSVIFWNYTHDGKKRVAKEIIEAIDEEKKSVTFKIIEGDLMELYKTIKAIVHVDTSGEDNLVTWTFEYEKLNEHVPDPHTLMDLCVNMTKDIEAHHL</sequence>
<dbReference type="GO" id="GO:0006952">
    <property type="term" value="P:defense response"/>
    <property type="evidence" value="ECO:0007669"/>
    <property type="project" value="InterPro"/>
</dbReference>
<dbReference type="Gene3D" id="3.30.530.20">
    <property type="match status" value="2"/>
</dbReference>
<dbReference type="InterPro" id="IPR000916">
    <property type="entry name" value="Bet_v_I/MLP"/>
</dbReference>
<evidence type="ECO:0000313" key="3">
    <source>
        <dbReference type="Proteomes" id="UP000653305"/>
    </source>
</evidence>
<name>A0A830C647_9LAMI</name>